<proteinExistence type="predicted"/>
<dbReference type="Proteomes" id="UP001335648">
    <property type="component" value="Unassembled WGS sequence"/>
</dbReference>
<name>A0AAN8BP79_9TELE</name>
<dbReference type="EMBL" id="JAULUE010002057">
    <property type="protein sequence ID" value="KAK5888467.1"/>
    <property type="molecule type" value="Genomic_DNA"/>
</dbReference>
<dbReference type="AlphaFoldDB" id="A0AAN8BP79"/>
<protein>
    <submittedName>
        <fullName evidence="1">Uncharacterized protein</fullName>
    </submittedName>
</protein>
<sequence>MGPEAPFQSEALERGEALERAALCEERTASPLEEDANRQWDLNRVCVQIFVEKLVTLAFKKSKVGRTIVDDRDIIKSLFDRVLG</sequence>
<evidence type="ECO:0000313" key="2">
    <source>
        <dbReference type="Proteomes" id="UP001335648"/>
    </source>
</evidence>
<comment type="caution">
    <text evidence="1">The sequence shown here is derived from an EMBL/GenBank/DDBJ whole genome shotgun (WGS) entry which is preliminary data.</text>
</comment>
<keyword evidence="2" id="KW-1185">Reference proteome</keyword>
<organism evidence="1 2">
    <name type="scientific">Champsocephalus esox</name>
    <name type="common">pike icefish</name>
    <dbReference type="NCBI Taxonomy" id="159716"/>
    <lineage>
        <taxon>Eukaryota</taxon>
        <taxon>Metazoa</taxon>
        <taxon>Chordata</taxon>
        <taxon>Craniata</taxon>
        <taxon>Vertebrata</taxon>
        <taxon>Euteleostomi</taxon>
        <taxon>Actinopterygii</taxon>
        <taxon>Neopterygii</taxon>
        <taxon>Teleostei</taxon>
        <taxon>Neoteleostei</taxon>
        <taxon>Acanthomorphata</taxon>
        <taxon>Eupercaria</taxon>
        <taxon>Perciformes</taxon>
        <taxon>Notothenioidei</taxon>
        <taxon>Channichthyidae</taxon>
        <taxon>Champsocephalus</taxon>
    </lineage>
</organism>
<accession>A0AAN8BP79</accession>
<gene>
    <name evidence="1" type="ORF">CesoFtcFv8_014559</name>
</gene>
<reference evidence="1 2" key="1">
    <citation type="journal article" date="2023" name="Mol. Biol. Evol.">
        <title>Genomics of Secondarily Temperate Adaptation in the Only Non-Antarctic Icefish.</title>
        <authorList>
            <person name="Rivera-Colon A.G."/>
            <person name="Rayamajhi N."/>
            <person name="Minhas B.F."/>
            <person name="Madrigal G."/>
            <person name="Bilyk K.T."/>
            <person name="Yoon V."/>
            <person name="Hune M."/>
            <person name="Gregory S."/>
            <person name="Cheng C.H.C."/>
            <person name="Catchen J.M."/>
        </authorList>
    </citation>
    <scope>NUCLEOTIDE SEQUENCE [LARGE SCALE GENOMIC DNA]</scope>
    <source>
        <strain evidence="1">JC2023a</strain>
    </source>
</reference>
<evidence type="ECO:0000313" key="1">
    <source>
        <dbReference type="EMBL" id="KAK5888467.1"/>
    </source>
</evidence>